<dbReference type="InterPro" id="IPR001585">
    <property type="entry name" value="TAL/FSA"/>
</dbReference>
<dbReference type="Gene3D" id="3.20.20.70">
    <property type="entry name" value="Aldolase class I"/>
    <property type="match status" value="1"/>
</dbReference>
<dbReference type="SUPFAM" id="SSF51569">
    <property type="entry name" value="Aldolase"/>
    <property type="match status" value="1"/>
</dbReference>
<comment type="caution">
    <text evidence="3">The sequence shown here is derived from an EMBL/GenBank/DDBJ whole genome shotgun (WGS) entry which is preliminary data.</text>
</comment>
<accession>A0AAI8V7T2</accession>
<protein>
    <recommendedName>
        <fullName evidence="2">Transaldolase</fullName>
        <ecNumber evidence="2">2.2.1.2</ecNumber>
    </recommendedName>
</protein>
<comment type="pathway">
    <text evidence="2">Carbohydrate degradation; pentose phosphate pathway; D-glyceraldehyde 3-phosphate and beta-D-fructose 6-phosphate from D-ribose 5-phosphate and D-xylulose 5-phosphate (non-oxidative stage): step 2/3.</text>
</comment>
<keyword evidence="2" id="KW-0808">Transferase</keyword>
<dbReference type="PANTHER" id="PTHR10683:SF34">
    <property type="entry name" value="TRANSALDOLASE"/>
    <property type="match status" value="1"/>
</dbReference>
<sequence length="336" mass="37133">MASDAPNTLLDVLRASSAVDCDTLDDQVPKSLGPFVDCTSNQAIAYHELIRVEADGKTPVHAQLIEYAIAFAKSKTQAYPEVALAELAVEVMMVKLALRIVPYLQAFSHIQTNPHYAHDKQKTVENGQRIVAIFKELEPAYDCRRVCIKIPATWEGMQACRELEQQGIATLATTMFCMEQAALAAHVGCTYIAPYINELRVHFDEGYVDHHKAFDFCGSAQRYYGQIGSKTQVLPASLTSIQDVMKLAGAHHITVAPHLLTKLAETPANPWEGETGSVFKTKPEEEFGSFDGIVEDESSWRQAFTRSQDGKAEGKIIQAISIFCEKQQGLEALARQ</sequence>
<dbReference type="AlphaFoldDB" id="A0AAI8V7T2"/>
<dbReference type="InterPro" id="IPR018225">
    <property type="entry name" value="Transaldolase_AS"/>
</dbReference>
<evidence type="ECO:0000313" key="4">
    <source>
        <dbReference type="Proteomes" id="UP001295740"/>
    </source>
</evidence>
<comment type="catalytic activity">
    <reaction evidence="2">
        <text>D-sedoheptulose 7-phosphate + D-glyceraldehyde 3-phosphate = D-erythrose 4-phosphate + beta-D-fructose 6-phosphate</text>
        <dbReference type="Rhea" id="RHEA:17053"/>
        <dbReference type="ChEBI" id="CHEBI:16897"/>
        <dbReference type="ChEBI" id="CHEBI:57483"/>
        <dbReference type="ChEBI" id="CHEBI:57634"/>
        <dbReference type="ChEBI" id="CHEBI:59776"/>
        <dbReference type="EC" id="2.2.1.2"/>
    </reaction>
</comment>
<keyword evidence="1" id="KW-0704">Schiff base</keyword>
<dbReference type="Pfam" id="PF00923">
    <property type="entry name" value="TAL_FSA"/>
    <property type="match status" value="1"/>
</dbReference>
<keyword evidence="4" id="KW-1185">Reference proteome</keyword>
<evidence type="ECO:0000313" key="3">
    <source>
        <dbReference type="EMBL" id="CAJ2499632.1"/>
    </source>
</evidence>
<dbReference type="PROSITE" id="PS00958">
    <property type="entry name" value="TRANSALDOLASE_2"/>
    <property type="match status" value="1"/>
</dbReference>
<dbReference type="GO" id="GO:0005975">
    <property type="term" value="P:carbohydrate metabolic process"/>
    <property type="evidence" value="ECO:0007669"/>
    <property type="project" value="InterPro"/>
</dbReference>
<dbReference type="InterPro" id="IPR013785">
    <property type="entry name" value="Aldolase_TIM"/>
</dbReference>
<dbReference type="Proteomes" id="UP001295740">
    <property type="component" value="Unassembled WGS sequence"/>
</dbReference>
<dbReference type="EMBL" id="CAUWAG010000003">
    <property type="protein sequence ID" value="CAJ2499632.1"/>
    <property type="molecule type" value="Genomic_DNA"/>
</dbReference>
<gene>
    <name evidence="3" type="ORF">KHLLAP_LOCUS100</name>
</gene>
<comment type="function">
    <text evidence="2">Catalyzes the rate-limiting step of the non-oxidative phase in the pentose phosphate pathway. Catalyzes the reversible conversion of sedheptulose-7-phosphate and D-glyceraldehyde 3-phosphate into erythrose-4-phosphate and beta-D-fructose 6-phosphate.</text>
</comment>
<reference evidence="3" key="1">
    <citation type="submission" date="2023-10" db="EMBL/GenBank/DDBJ databases">
        <authorList>
            <person name="Hackl T."/>
        </authorList>
    </citation>
    <scope>NUCLEOTIDE SEQUENCE</scope>
</reference>
<dbReference type="GO" id="GO:0004801">
    <property type="term" value="F:transaldolase activity"/>
    <property type="evidence" value="ECO:0007669"/>
    <property type="project" value="UniProtKB-EC"/>
</dbReference>
<evidence type="ECO:0000256" key="2">
    <source>
        <dbReference type="RuleBase" id="RU000501"/>
    </source>
</evidence>
<keyword evidence="2" id="KW-0570">Pentose shunt</keyword>
<dbReference type="EC" id="2.2.1.2" evidence="2"/>
<organism evidence="3 4">
    <name type="scientific">Anthostomella pinea</name>
    <dbReference type="NCBI Taxonomy" id="933095"/>
    <lineage>
        <taxon>Eukaryota</taxon>
        <taxon>Fungi</taxon>
        <taxon>Dikarya</taxon>
        <taxon>Ascomycota</taxon>
        <taxon>Pezizomycotina</taxon>
        <taxon>Sordariomycetes</taxon>
        <taxon>Xylariomycetidae</taxon>
        <taxon>Xylariales</taxon>
        <taxon>Xylariaceae</taxon>
        <taxon>Anthostomella</taxon>
    </lineage>
</organism>
<name>A0AAI8V7T2_9PEZI</name>
<dbReference type="PANTHER" id="PTHR10683">
    <property type="entry name" value="TRANSALDOLASE"/>
    <property type="match status" value="1"/>
</dbReference>
<dbReference type="GO" id="GO:0009052">
    <property type="term" value="P:pentose-phosphate shunt, non-oxidative branch"/>
    <property type="evidence" value="ECO:0007669"/>
    <property type="project" value="TreeGrafter"/>
</dbReference>
<proteinExistence type="predicted"/>
<evidence type="ECO:0000256" key="1">
    <source>
        <dbReference type="ARBA" id="ARBA00023270"/>
    </source>
</evidence>